<feature type="region of interest" description="Disordered" evidence="1">
    <location>
        <begin position="516"/>
        <end position="541"/>
    </location>
</feature>
<evidence type="ECO:0000313" key="5">
    <source>
        <dbReference type="EMBL" id="KAL3422349.1"/>
    </source>
</evidence>
<dbReference type="SUPFAM" id="SSF69322">
    <property type="entry name" value="Tricorn protease domain 2"/>
    <property type="match status" value="1"/>
</dbReference>
<feature type="region of interest" description="Disordered" evidence="1">
    <location>
        <begin position="631"/>
        <end position="650"/>
    </location>
</feature>
<feature type="compositionally biased region" description="Polar residues" evidence="1">
    <location>
        <begin position="528"/>
        <end position="538"/>
    </location>
</feature>
<dbReference type="Pfam" id="PF23391">
    <property type="entry name" value="DUF7100"/>
    <property type="match status" value="1"/>
</dbReference>
<feature type="region of interest" description="Disordered" evidence="1">
    <location>
        <begin position="565"/>
        <end position="586"/>
    </location>
</feature>
<evidence type="ECO:0000259" key="4">
    <source>
        <dbReference type="Pfam" id="PF23392"/>
    </source>
</evidence>
<accession>A0ABR4PGC5</accession>
<dbReference type="Pfam" id="PF23392">
    <property type="entry name" value="DUF7101"/>
    <property type="match status" value="1"/>
</dbReference>
<gene>
    <name evidence="5" type="ORF">PVAG01_06505</name>
</gene>
<evidence type="ECO:0000313" key="6">
    <source>
        <dbReference type="Proteomes" id="UP001629113"/>
    </source>
</evidence>
<evidence type="ECO:0000259" key="2">
    <source>
        <dbReference type="Pfam" id="PF23388"/>
    </source>
</evidence>
<proteinExistence type="predicted"/>
<dbReference type="Proteomes" id="UP001629113">
    <property type="component" value="Unassembled WGS sequence"/>
</dbReference>
<evidence type="ECO:0000256" key="1">
    <source>
        <dbReference type="SAM" id="MobiDB-lite"/>
    </source>
</evidence>
<reference evidence="5 6" key="1">
    <citation type="submission" date="2024-06" db="EMBL/GenBank/DDBJ databases">
        <title>Complete genome of Phlyctema vagabunda strain 19-DSS-EL-015.</title>
        <authorList>
            <person name="Fiorenzani C."/>
        </authorList>
    </citation>
    <scope>NUCLEOTIDE SEQUENCE [LARGE SCALE GENOMIC DNA]</scope>
    <source>
        <strain evidence="5 6">19-DSS-EL-015</strain>
    </source>
</reference>
<feature type="region of interest" description="Disordered" evidence="1">
    <location>
        <begin position="1031"/>
        <end position="1097"/>
    </location>
</feature>
<evidence type="ECO:0000259" key="3">
    <source>
        <dbReference type="Pfam" id="PF23391"/>
    </source>
</evidence>
<dbReference type="Gene3D" id="2.130.10.10">
    <property type="entry name" value="YVTN repeat-like/Quinoprotein amine dehydrogenase"/>
    <property type="match status" value="1"/>
</dbReference>
<name>A0ABR4PGC5_9HELO</name>
<feature type="domain" description="DUF7100" evidence="3">
    <location>
        <begin position="7"/>
        <end position="336"/>
    </location>
</feature>
<dbReference type="EMBL" id="JBFCZG010000005">
    <property type="protein sequence ID" value="KAL3422349.1"/>
    <property type="molecule type" value="Genomic_DNA"/>
</dbReference>
<feature type="compositionally biased region" description="Polar residues" evidence="1">
    <location>
        <begin position="633"/>
        <end position="650"/>
    </location>
</feature>
<dbReference type="InterPro" id="IPR055525">
    <property type="entry name" value="DUF7099"/>
</dbReference>
<keyword evidence="6" id="KW-1185">Reference proteome</keyword>
<organism evidence="5 6">
    <name type="scientific">Phlyctema vagabunda</name>
    <dbReference type="NCBI Taxonomy" id="108571"/>
    <lineage>
        <taxon>Eukaryota</taxon>
        <taxon>Fungi</taxon>
        <taxon>Dikarya</taxon>
        <taxon>Ascomycota</taxon>
        <taxon>Pezizomycotina</taxon>
        <taxon>Leotiomycetes</taxon>
        <taxon>Helotiales</taxon>
        <taxon>Dermateaceae</taxon>
        <taxon>Phlyctema</taxon>
    </lineage>
</organism>
<feature type="domain" description="DUF7101" evidence="4">
    <location>
        <begin position="349"/>
        <end position="443"/>
    </location>
</feature>
<evidence type="ECO:0008006" key="7">
    <source>
        <dbReference type="Google" id="ProtNLM"/>
    </source>
</evidence>
<comment type="caution">
    <text evidence="5">The sequence shown here is derived from an EMBL/GenBank/DDBJ whole genome shotgun (WGS) entry which is preliminary data.</text>
</comment>
<feature type="domain" description="DUF7099" evidence="2">
    <location>
        <begin position="644"/>
        <end position="1008"/>
    </location>
</feature>
<sequence length="1097" mass="122580">MPTSAPASLFLHLADIWRALSLRSDVDNIILELLGQFSLERVYADSDEEAYQQLVMVLFAQLNAIFYIQRLSLPSESLQSGPYLGILASWEVTLRVVDFVLQVVVEGRECLWNSQLLRDKYLAELLLSALRFLALHPKAPANHRLKDRRERFARIHRSLERVYDGYPGPKSFLLVVCKEVTDALRTDPDTLSLPQRLRYELPNLTSEMYPLADCLSSSYVATIVPQDSSSYDWLAQFLALRDVSHFVVGASIQYHVNGESRDFRVQACSARTRNAVLHALENLSLPPHLSKIDLITVFSDTFRVILPDTLSLTRRGSESNIDEYDMDAIDALRLKLDSRRILHRISDGEVMRNITEITRTIALLDDPSGQFRAAHPKLYVLDCKRLHLTGGTQMRLTASRDLPPHFSEGSDTRLPPHSKCSYCGESVTRMREVPIVRQTWDLLKPLELNADTLNAERHLTTQYQLSPPKCETGMSFASLYNTVGVAPTQRVQEPLPSPPVDFHGVFAPSISLEKARPITQPEPPPVSPTSQQVWQPSESPHVEIPTSEYLLSTNETLQGEVSRIQSTGKISDGARDSHLSRSSTTEISSLPVVEPLISSPKPVPIGKDRSVTVIVPVEKGKSKWMSKLKASRKNSIGASGDTSSISSTTLEPQRLEEVSLKNLTSASKVSVRGKSAKNINVYLSQNSEHALFWTQLSIQIWDVGNSPPTMKRSIATESTCLMAVVTKNYLAYIIGTRDQRLTLRIMNLAQPSVTPIDYRMDSSLWCKSIALCPKENYVVVGFENATVRFFKTTKSEPPREDRLHVRQHSRCKECPPVETLSFSNDGLALIASTRSPKTGKIQIYLWRFPFVVFQDLPSCSYYVPLHESEDNGVSSAIFRSGPGGEDDLLCVTTWTQSGVPILVQPENGHRSDIKTEVPSRQRLGNRIQSAAFSPSGRELAMVNDKGHLYHISNLNSSPMDVKRLATSKELTSKSDAFAMLYMTLPDEDAIILAWADPSKSIGYIKKIPVPTSNGEVSIPATPGMATISPQAVQHELSGESREPPKPPVELNVAKDNTRMRNVPVEPYWQPTPHQEPHLSRSGLKEQSRDEQKCLVQR</sequence>
<feature type="compositionally biased region" description="Basic and acidic residues" evidence="1">
    <location>
        <begin position="1074"/>
        <end position="1097"/>
    </location>
</feature>
<dbReference type="InterPro" id="IPR055526">
    <property type="entry name" value="DUF7100"/>
</dbReference>
<dbReference type="InterPro" id="IPR055527">
    <property type="entry name" value="DUF7101"/>
</dbReference>
<dbReference type="InterPro" id="IPR015943">
    <property type="entry name" value="WD40/YVTN_repeat-like_dom_sf"/>
</dbReference>
<dbReference type="Pfam" id="PF23388">
    <property type="entry name" value="DUF7099"/>
    <property type="match status" value="1"/>
</dbReference>
<protein>
    <recommendedName>
        <fullName evidence="7">WD40 repeat protein</fullName>
    </recommendedName>
</protein>